<dbReference type="Proteomes" id="UP000823990">
    <property type="component" value="Unassembled WGS sequence"/>
</dbReference>
<dbReference type="GO" id="GO:0005524">
    <property type="term" value="F:ATP binding"/>
    <property type="evidence" value="ECO:0007669"/>
    <property type="project" value="UniProtKB-KW"/>
</dbReference>
<keyword evidence="5 14" id="KW-0548">Nucleotidyltransferase</keyword>
<evidence type="ECO:0000256" key="12">
    <source>
        <dbReference type="ARBA" id="ARBA00048721"/>
    </source>
</evidence>
<dbReference type="EC" id="2.7.7.18" evidence="14"/>
<evidence type="ECO:0000256" key="9">
    <source>
        <dbReference type="ARBA" id="ARBA00022840"/>
    </source>
</evidence>
<reference evidence="16" key="2">
    <citation type="submission" date="2021-04" db="EMBL/GenBank/DDBJ databases">
        <authorList>
            <person name="Gilroy R."/>
        </authorList>
    </citation>
    <scope>NUCLEOTIDE SEQUENCE</scope>
    <source>
        <strain evidence="16">12435</strain>
    </source>
</reference>
<evidence type="ECO:0000313" key="17">
    <source>
        <dbReference type="Proteomes" id="UP000823990"/>
    </source>
</evidence>
<sequence length="376" mass="42492">MSESFVIYGGTFDPPTKAHAALVRGLSERFSHVIVVPCKVSPFKSVTGATAEQRLDMLRMITAGTENVHIDTFELDREGTDYTYITLEHFAEEHAGSKFYLCMGSEMLIELERWKHTDIISRLATLYVVPRPHFPITRDGERKMRDLGMKYVIADFEGEYGSSSEVRISVAMGKPEMFLTEDVARYVTESGLYRDYCYVNGLYERFGMKKSRIDHSFSTALCGVCLAKRACVDTHKATTALLLHDIGKYVTKEQAEEMSVKFDGRIDGMPLPIRHAEIGAEILRQLLGITDEDIVEAVRWHTTGKPDMTPLEKVVYLADYIEPLRSFPTVEVLRKATEKSIDDGLRAALANSVEHVGADELYPATAEAYEYYKEHK</sequence>
<dbReference type="NCBIfam" id="TIGR00125">
    <property type="entry name" value="cyt_tran_rel"/>
    <property type="match status" value="1"/>
</dbReference>
<dbReference type="InterPro" id="IPR006674">
    <property type="entry name" value="HD_domain"/>
</dbReference>
<evidence type="ECO:0000313" key="16">
    <source>
        <dbReference type="EMBL" id="HIW02332.1"/>
    </source>
</evidence>
<evidence type="ECO:0000256" key="6">
    <source>
        <dbReference type="ARBA" id="ARBA00022723"/>
    </source>
</evidence>
<evidence type="ECO:0000256" key="10">
    <source>
        <dbReference type="ARBA" id="ARBA00023004"/>
    </source>
</evidence>
<dbReference type="Pfam" id="PF01467">
    <property type="entry name" value="CTP_transf_like"/>
    <property type="match status" value="1"/>
</dbReference>
<keyword evidence="9 14" id="KW-0067">ATP-binding</keyword>
<name>A0A9D1TRL2_9FIRM</name>
<dbReference type="InterPro" id="IPR014729">
    <property type="entry name" value="Rossmann-like_a/b/a_fold"/>
</dbReference>
<dbReference type="GO" id="GO:0009435">
    <property type="term" value="P:NAD+ biosynthetic process"/>
    <property type="evidence" value="ECO:0007669"/>
    <property type="project" value="UniProtKB-UniRule"/>
</dbReference>
<dbReference type="SMART" id="SM00471">
    <property type="entry name" value="HDc"/>
    <property type="match status" value="1"/>
</dbReference>
<evidence type="ECO:0000256" key="1">
    <source>
        <dbReference type="ARBA" id="ARBA00002324"/>
    </source>
</evidence>
<accession>A0A9D1TRL2</accession>
<dbReference type="NCBIfam" id="TIGR00277">
    <property type="entry name" value="HDIG"/>
    <property type="match status" value="1"/>
</dbReference>
<comment type="pathway">
    <text evidence="2 14">Cofactor biosynthesis; NAD(+) biosynthesis; deamido-NAD(+) from nicotinate D-ribonucleotide: step 1/1.</text>
</comment>
<keyword evidence="10" id="KW-0408">Iron</keyword>
<dbReference type="InterPro" id="IPR004821">
    <property type="entry name" value="Cyt_trans-like"/>
</dbReference>
<dbReference type="SUPFAM" id="SSF52374">
    <property type="entry name" value="Nucleotidylyl transferase"/>
    <property type="match status" value="1"/>
</dbReference>
<dbReference type="EMBL" id="DXHS01000058">
    <property type="protein sequence ID" value="HIW02332.1"/>
    <property type="molecule type" value="Genomic_DNA"/>
</dbReference>
<comment type="caution">
    <text evidence="16">The sequence shown here is derived from an EMBL/GenBank/DDBJ whole genome shotgun (WGS) entry which is preliminary data.</text>
</comment>
<dbReference type="Gene3D" id="3.40.50.620">
    <property type="entry name" value="HUPs"/>
    <property type="match status" value="1"/>
</dbReference>
<evidence type="ECO:0000256" key="2">
    <source>
        <dbReference type="ARBA" id="ARBA00005019"/>
    </source>
</evidence>
<dbReference type="PANTHER" id="PTHR39321">
    <property type="entry name" value="NICOTINATE-NUCLEOTIDE ADENYLYLTRANSFERASE-RELATED"/>
    <property type="match status" value="1"/>
</dbReference>
<evidence type="ECO:0000259" key="15">
    <source>
        <dbReference type="PROSITE" id="PS51831"/>
    </source>
</evidence>
<reference evidence="16" key="1">
    <citation type="journal article" date="2021" name="PeerJ">
        <title>Extensive microbial diversity within the chicken gut microbiome revealed by metagenomics and culture.</title>
        <authorList>
            <person name="Gilroy R."/>
            <person name="Ravi A."/>
            <person name="Getino M."/>
            <person name="Pursley I."/>
            <person name="Horton D.L."/>
            <person name="Alikhan N.F."/>
            <person name="Baker D."/>
            <person name="Gharbi K."/>
            <person name="Hall N."/>
            <person name="Watson M."/>
            <person name="Adriaenssens E.M."/>
            <person name="Foster-Nyarko E."/>
            <person name="Jarju S."/>
            <person name="Secka A."/>
            <person name="Antonio M."/>
            <person name="Oren A."/>
            <person name="Chaudhuri R.R."/>
            <person name="La Ragione R."/>
            <person name="Hildebrand F."/>
            <person name="Pallen M.J."/>
        </authorList>
    </citation>
    <scope>NUCLEOTIDE SEQUENCE</scope>
    <source>
        <strain evidence="16">12435</strain>
    </source>
</reference>
<keyword evidence="6" id="KW-0479">Metal-binding</keyword>
<dbReference type="InterPro" id="IPR005248">
    <property type="entry name" value="NadD/NMNAT"/>
</dbReference>
<dbReference type="GO" id="GO:0046872">
    <property type="term" value="F:metal ion binding"/>
    <property type="evidence" value="ECO:0007669"/>
    <property type="project" value="UniProtKB-KW"/>
</dbReference>
<feature type="domain" description="HD" evidence="15">
    <location>
        <begin position="212"/>
        <end position="324"/>
    </location>
</feature>
<comment type="function">
    <text evidence="1 14">Catalyzes the reversible adenylation of nicotinate mononucleotide (NaMN) to nicotinic acid adenine dinucleotide (NaAD).</text>
</comment>
<dbReference type="Pfam" id="PF01966">
    <property type="entry name" value="HD"/>
    <property type="match status" value="1"/>
</dbReference>
<evidence type="ECO:0000256" key="14">
    <source>
        <dbReference type="HAMAP-Rule" id="MF_00244"/>
    </source>
</evidence>
<dbReference type="AlphaFoldDB" id="A0A9D1TRL2"/>
<dbReference type="InterPro" id="IPR003607">
    <property type="entry name" value="HD/PDEase_dom"/>
</dbReference>
<dbReference type="GO" id="GO:0008803">
    <property type="term" value="F:bis(5'-nucleosyl)-tetraphosphatase (symmetrical) activity"/>
    <property type="evidence" value="ECO:0007669"/>
    <property type="project" value="UniProtKB-EC"/>
</dbReference>
<proteinExistence type="inferred from homology"/>
<dbReference type="CDD" id="cd00077">
    <property type="entry name" value="HDc"/>
    <property type="match status" value="1"/>
</dbReference>
<dbReference type="NCBIfam" id="TIGR00488">
    <property type="entry name" value="bis(5'-nucleosyl)-tetraphosphatase (symmetrical) YqeK"/>
    <property type="match status" value="1"/>
</dbReference>
<dbReference type="InterPro" id="IPR005249">
    <property type="entry name" value="YqeK"/>
</dbReference>
<evidence type="ECO:0000256" key="8">
    <source>
        <dbReference type="ARBA" id="ARBA00022801"/>
    </source>
</evidence>
<comment type="catalytic activity">
    <reaction evidence="12 14">
        <text>nicotinate beta-D-ribonucleotide + ATP + H(+) = deamido-NAD(+) + diphosphate</text>
        <dbReference type="Rhea" id="RHEA:22860"/>
        <dbReference type="ChEBI" id="CHEBI:15378"/>
        <dbReference type="ChEBI" id="CHEBI:30616"/>
        <dbReference type="ChEBI" id="CHEBI:33019"/>
        <dbReference type="ChEBI" id="CHEBI:57502"/>
        <dbReference type="ChEBI" id="CHEBI:58437"/>
        <dbReference type="EC" id="2.7.7.18"/>
    </reaction>
</comment>
<evidence type="ECO:0000256" key="11">
    <source>
        <dbReference type="ARBA" id="ARBA00023027"/>
    </source>
</evidence>
<gene>
    <name evidence="16" type="primary">yqeK</name>
    <name evidence="14" type="synonym">nadD</name>
    <name evidence="16" type="ORF">H9892_03250</name>
</gene>
<keyword evidence="8 16" id="KW-0378">Hydrolase</keyword>
<dbReference type="HAMAP" id="MF_00244">
    <property type="entry name" value="NaMN_adenylyltr"/>
    <property type="match status" value="1"/>
</dbReference>
<protein>
    <recommendedName>
        <fullName evidence="14">Probable nicotinate-nucleotide adenylyltransferase</fullName>
        <ecNumber evidence="14">2.7.7.18</ecNumber>
    </recommendedName>
    <alternativeName>
        <fullName evidence="14">Deamido-NAD(+) diphosphorylase</fullName>
    </alternativeName>
    <alternativeName>
        <fullName evidence="14">Deamido-NAD(+) pyrophosphorylase</fullName>
    </alternativeName>
    <alternativeName>
        <fullName evidence="14">Nicotinate mononucleotide adenylyltransferase</fullName>
        <shortName evidence="14">NaMN adenylyltransferase</shortName>
    </alternativeName>
</protein>
<comment type="catalytic activity">
    <reaction evidence="13">
        <text>P(1),P(4)-bis(5'-adenosyl) tetraphosphate + H2O = 2 ADP + 2 H(+)</text>
        <dbReference type="Rhea" id="RHEA:24252"/>
        <dbReference type="ChEBI" id="CHEBI:15377"/>
        <dbReference type="ChEBI" id="CHEBI:15378"/>
        <dbReference type="ChEBI" id="CHEBI:58141"/>
        <dbReference type="ChEBI" id="CHEBI:456216"/>
        <dbReference type="EC" id="3.6.1.41"/>
    </reaction>
</comment>
<keyword evidence="4 14" id="KW-0808">Transferase</keyword>
<evidence type="ECO:0000256" key="4">
    <source>
        <dbReference type="ARBA" id="ARBA00022679"/>
    </source>
</evidence>
<evidence type="ECO:0000256" key="13">
    <source>
        <dbReference type="ARBA" id="ARBA00049417"/>
    </source>
</evidence>
<keyword evidence="11 14" id="KW-0520">NAD</keyword>
<dbReference type="SUPFAM" id="SSF109604">
    <property type="entry name" value="HD-domain/PDEase-like"/>
    <property type="match status" value="1"/>
</dbReference>
<dbReference type="GO" id="GO:0004515">
    <property type="term" value="F:nicotinate-nucleotide adenylyltransferase activity"/>
    <property type="evidence" value="ECO:0007669"/>
    <property type="project" value="UniProtKB-UniRule"/>
</dbReference>
<evidence type="ECO:0000256" key="7">
    <source>
        <dbReference type="ARBA" id="ARBA00022741"/>
    </source>
</evidence>
<dbReference type="InterPro" id="IPR006675">
    <property type="entry name" value="HDIG_dom"/>
</dbReference>
<dbReference type="Gene3D" id="1.10.3210.10">
    <property type="entry name" value="Hypothetical protein af1432"/>
    <property type="match status" value="1"/>
</dbReference>
<comment type="similarity">
    <text evidence="14">Belongs to the NadD family.</text>
</comment>
<dbReference type="CDD" id="cd02165">
    <property type="entry name" value="NMNAT"/>
    <property type="match status" value="1"/>
</dbReference>
<organism evidence="16 17">
    <name type="scientific">Candidatus Protoclostridium stercorigallinarum</name>
    <dbReference type="NCBI Taxonomy" id="2838741"/>
    <lineage>
        <taxon>Bacteria</taxon>
        <taxon>Bacillati</taxon>
        <taxon>Bacillota</taxon>
        <taxon>Clostridia</taxon>
        <taxon>Candidatus Protoclostridium</taxon>
    </lineage>
</organism>
<keyword evidence="7 14" id="KW-0547">Nucleotide-binding</keyword>
<keyword evidence="3 14" id="KW-0662">Pyridine nucleotide biosynthesis</keyword>
<evidence type="ECO:0000256" key="5">
    <source>
        <dbReference type="ARBA" id="ARBA00022695"/>
    </source>
</evidence>
<dbReference type="PANTHER" id="PTHR39321:SF3">
    <property type="entry name" value="PHOSPHOPANTETHEINE ADENYLYLTRANSFERASE"/>
    <property type="match status" value="1"/>
</dbReference>
<evidence type="ECO:0000256" key="3">
    <source>
        <dbReference type="ARBA" id="ARBA00022642"/>
    </source>
</evidence>
<dbReference type="PROSITE" id="PS51831">
    <property type="entry name" value="HD"/>
    <property type="match status" value="1"/>
</dbReference>